<dbReference type="RefSeq" id="WP_204869875.1">
    <property type="nucleotide sequence ID" value="NZ_JAFBBK010000001.1"/>
</dbReference>
<evidence type="ECO:0000313" key="4">
    <source>
        <dbReference type="EMBL" id="MBM7417241.1"/>
    </source>
</evidence>
<dbReference type="SUPFAM" id="SSF53756">
    <property type="entry name" value="UDP-Glycosyltransferase/glycogen phosphorylase"/>
    <property type="match status" value="1"/>
</dbReference>
<organism evidence="4 5">
    <name type="scientific">Rhodococcoides corynebacterioides</name>
    <dbReference type="NCBI Taxonomy" id="53972"/>
    <lineage>
        <taxon>Bacteria</taxon>
        <taxon>Bacillati</taxon>
        <taxon>Actinomycetota</taxon>
        <taxon>Actinomycetes</taxon>
        <taxon>Mycobacteriales</taxon>
        <taxon>Nocardiaceae</taxon>
        <taxon>Rhodococcoides</taxon>
    </lineage>
</organism>
<evidence type="ECO:0000256" key="1">
    <source>
        <dbReference type="ARBA" id="ARBA00022676"/>
    </source>
</evidence>
<gene>
    <name evidence="4" type="ORF">JOE42_003974</name>
</gene>
<name>A0ABS2L101_9NOCA</name>
<dbReference type="Gene3D" id="3.40.50.2000">
    <property type="entry name" value="Glycogen Phosphorylase B"/>
    <property type="match status" value="2"/>
</dbReference>
<evidence type="ECO:0000259" key="3">
    <source>
        <dbReference type="Pfam" id="PF13579"/>
    </source>
</evidence>
<dbReference type="PANTHER" id="PTHR45947:SF3">
    <property type="entry name" value="SULFOQUINOVOSYL TRANSFERASE SQD2"/>
    <property type="match status" value="1"/>
</dbReference>
<dbReference type="Pfam" id="PF13692">
    <property type="entry name" value="Glyco_trans_1_4"/>
    <property type="match status" value="1"/>
</dbReference>
<keyword evidence="2" id="KW-0808">Transferase</keyword>
<dbReference type="Pfam" id="PF13579">
    <property type="entry name" value="Glyco_trans_4_4"/>
    <property type="match status" value="1"/>
</dbReference>
<accession>A0ABS2L101</accession>
<reference evidence="4 5" key="1">
    <citation type="submission" date="2021-01" db="EMBL/GenBank/DDBJ databases">
        <title>Genomics of switchgrass bacterial isolates.</title>
        <authorList>
            <person name="Shade A."/>
        </authorList>
    </citation>
    <scope>NUCLEOTIDE SEQUENCE [LARGE SCALE GENOMIC DNA]</scope>
    <source>
        <strain evidence="4 5">PvP111</strain>
    </source>
</reference>
<proteinExistence type="predicted"/>
<evidence type="ECO:0000313" key="5">
    <source>
        <dbReference type="Proteomes" id="UP000703038"/>
    </source>
</evidence>
<keyword evidence="5" id="KW-1185">Reference proteome</keyword>
<keyword evidence="1" id="KW-0328">Glycosyltransferase</keyword>
<dbReference type="PANTHER" id="PTHR45947">
    <property type="entry name" value="SULFOQUINOVOSYL TRANSFERASE SQD2"/>
    <property type="match status" value="1"/>
</dbReference>
<sequence length="348" mass="38673">MKIVHVSEAFGGGLRSAIVNYVRGADAHEHHLFVRTRVGHETFDVPETATVQTFDGDLMAFLRDARRFILGNNFDIVHLHSSYAGLLRAMLPKGTRIVYSPHCYAMEEGHPPAKRLTYWAVERFLAGREQMLMAVSPRELAIGHDLRPSMPSREVPNTVTPMSLVVERPPALARPLVAMLGRIADQKDPRFFAEVAEVVGPLCEFVWIGSGDEGRECLERAGVRITGWIEPAEVRRLVQTASLYLHTAAWEGAPLSTLEAAEMGCPILSRSIPSMVSLNYPLAGTTPVEMAIAVRRFFADLDYQELVRAQSVEVAKSFDFALMAGRLTEAYEFARQRLSHGAKASPRF</sequence>
<evidence type="ECO:0000256" key="2">
    <source>
        <dbReference type="ARBA" id="ARBA00022679"/>
    </source>
</evidence>
<feature type="domain" description="Glycosyltransferase subfamily 4-like N-terminal" evidence="3">
    <location>
        <begin position="21"/>
        <end position="141"/>
    </location>
</feature>
<dbReference type="InterPro" id="IPR050194">
    <property type="entry name" value="Glycosyltransferase_grp1"/>
</dbReference>
<dbReference type="EMBL" id="JAFBBK010000001">
    <property type="protein sequence ID" value="MBM7417241.1"/>
    <property type="molecule type" value="Genomic_DNA"/>
</dbReference>
<dbReference type="InterPro" id="IPR028098">
    <property type="entry name" value="Glyco_trans_4-like_N"/>
</dbReference>
<dbReference type="Proteomes" id="UP000703038">
    <property type="component" value="Unassembled WGS sequence"/>
</dbReference>
<protein>
    <submittedName>
        <fullName evidence="4">Glycosyltransferase involved in cell wall biosynthesis</fullName>
    </submittedName>
</protein>
<comment type="caution">
    <text evidence="4">The sequence shown here is derived from an EMBL/GenBank/DDBJ whole genome shotgun (WGS) entry which is preliminary data.</text>
</comment>